<dbReference type="Gene3D" id="1.10.600.10">
    <property type="entry name" value="Farnesyl Diphosphate Synthase"/>
    <property type="match status" value="1"/>
</dbReference>
<dbReference type="AlphaFoldDB" id="A0ABD1S6N6"/>
<accession>A0ABD1S6N6</accession>
<evidence type="ECO:0000313" key="1">
    <source>
        <dbReference type="EMBL" id="KAL2496335.1"/>
    </source>
</evidence>
<reference evidence="2" key="1">
    <citation type="submission" date="2024-07" db="EMBL/GenBank/DDBJ databases">
        <title>Two chromosome-level genome assemblies of Korean endemic species Abeliophyllum distichum and Forsythia ovata (Oleaceae).</title>
        <authorList>
            <person name="Jang H."/>
        </authorList>
    </citation>
    <scope>NUCLEOTIDE SEQUENCE [LARGE SCALE GENOMIC DNA]</scope>
</reference>
<gene>
    <name evidence="1" type="ORF">Fot_40092</name>
</gene>
<protein>
    <submittedName>
        <fullName evidence="1">Geranyl diphosphate synthase small subunit</fullName>
    </submittedName>
</protein>
<proteinExistence type="predicted"/>
<name>A0ABD1S6N6_9LAMI</name>
<keyword evidence="2" id="KW-1185">Reference proteome</keyword>
<dbReference type="EMBL" id="JBFOLJ010000011">
    <property type="protein sequence ID" value="KAL2496335.1"/>
    <property type="molecule type" value="Genomic_DNA"/>
</dbReference>
<organism evidence="1 2">
    <name type="scientific">Forsythia ovata</name>
    <dbReference type="NCBI Taxonomy" id="205694"/>
    <lineage>
        <taxon>Eukaryota</taxon>
        <taxon>Viridiplantae</taxon>
        <taxon>Streptophyta</taxon>
        <taxon>Embryophyta</taxon>
        <taxon>Tracheophyta</taxon>
        <taxon>Spermatophyta</taxon>
        <taxon>Magnoliopsida</taxon>
        <taxon>eudicotyledons</taxon>
        <taxon>Gunneridae</taxon>
        <taxon>Pentapetalae</taxon>
        <taxon>asterids</taxon>
        <taxon>lamiids</taxon>
        <taxon>Lamiales</taxon>
        <taxon>Oleaceae</taxon>
        <taxon>Forsythieae</taxon>
        <taxon>Forsythia</taxon>
    </lineage>
</organism>
<dbReference type="InterPro" id="IPR008949">
    <property type="entry name" value="Isoprenoid_synthase_dom_sf"/>
</dbReference>
<sequence>MPSTERNPNETGSCQPTSNLASTFSIANFSVKFHLTVASRNKKWQLGSLNSRLNRVFLTHIRSPPPVKACHRAAVVAMDKNQSYWATIEADIEAYLKKAITIRPPVTVFEPMHHLTFAAPRTKAPALVHCGVRAYGGRP</sequence>
<evidence type="ECO:0000313" key="2">
    <source>
        <dbReference type="Proteomes" id="UP001604277"/>
    </source>
</evidence>
<comment type="caution">
    <text evidence="1">The sequence shown here is derived from an EMBL/GenBank/DDBJ whole genome shotgun (WGS) entry which is preliminary data.</text>
</comment>
<dbReference type="Proteomes" id="UP001604277">
    <property type="component" value="Unassembled WGS sequence"/>
</dbReference>